<dbReference type="STRING" id="1577792.QX51_17605"/>
<dbReference type="Proteomes" id="UP000031189">
    <property type="component" value="Unassembled WGS sequence"/>
</dbReference>
<evidence type="ECO:0000256" key="1">
    <source>
        <dbReference type="PROSITE-ProRule" id="PRU00339"/>
    </source>
</evidence>
<feature type="chain" id="PRO_5002098549" description="Tetratricopeptide repeat protein" evidence="3">
    <location>
        <begin position="24"/>
        <end position="275"/>
    </location>
</feature>
<gene>
    <name evidence="4" type="ORF">QX51_17605</name>
</gene>
<dbReference type="Gene3D" id="1.25.40.10">
    <property type="entry name" value="Tetratricopeptide repeat domain"/>
    <property type="match status" value="1"/>
</dbReference>
<evidence type="ECO:0008006" key="6">
    <source>
        <dbReference type="Google" id="ProtNLM"/>
    </source>
</evidence>
<feature type="region of interest" description="Disordered" evidence="2">
    <location>
        <begin position="189"/>
        <end position="212"/>
    </location>
</feature>
<evidence type="ECO:0000313" key="5">
    <source>
        <dbReference type="Proteomes" id="UP000031189"/>
    </source>
</evidence>
<dbReference type="EMBL" id="JWHR01000150">
    <property type="protein sequence ID" value="KHS55764.1"/>
    <property type="molecule type" value="Genomic_DNA"/>
</dbReference>
<dbReference type="InterPro" id="IPR019734">
    <property type="entry name" value="TPR_rpt"/>
</dbReference>
<feature type="signal peptide" evidence="3">
    <location>
        <begin position="1"/>
        <end position="23"/>
    </location>
</feature>
<comment type="caution">
    <text evidence="4">The sequence shown here is derived from an EMBL/GenBank/DDBJ whole genome shotgun (WGS) entry which is preliminary data.</text>
</comment>
<evidence type="ECO:0000256" key="2">
    <source>
        <dbReference type="SAM" id="MobiDB-lite"/>
    </source>
</evidence>
<feature type="compositionally biased region" description="Basic and acidic residues" evidence="2">
    <location>
        <begin position="189"/>
        <end position="204"/>
    </location>
</feature>
<keyword evidence="3" id="KW-0732">Signal</keyword>
<name>A0A0B3VT39_9FIRM</name>
<feature type="repeat" description="TPR" evidence="1">
    <location>
        <begin position="25"/>
        <end position="58"/>
    </location>
</feature>
<keyword evidence="5" id="KW-1185">Reference proteome</keyword>
<accession>A0A0B3VT39</accession>
<dbReference type="PROSITE" id="PS50005">
    <property type="entry name" value="TPR"/>
    <property type="match status" value="1"/>
</dbReference>
<keyword evidence="1" id="KW-0802">TPR repeat</keyword>
<dbReference type="InterPro" id="IPR011990">
    <property type="entry name" value="TPR-like_helical_dom_sf"/>
</dbReference>
<evidence type="ECO:0000313" key="4">
    <source>
        <dbReference type="EMBL" id="KHS55764.1"/>
    </source>
</evidence>
<sequence length="275" mass="31546">MKKKLISICIISMLLLVGCKSDAAYNEALELGNEALKNGKYEVALTEFEKALEEKKDDEVATALYNQSEKYVKALENYEKQEFEQTLELLDEVINYENGSDVLVNEAKTLKTQVEEDKKLNDKIDKLTKSSEDYFSNKNYSKAIKDIDEALELIEDNESYASQKETLTNLKSDCEVAIEKIAKEAEEKRRQEEAKKQESKKKESTSSNSGVSESNAVQILKNYFIKEIGYAPNTIEVYEVIGNRYHMSADNYDENDMRESFGWWYVDKSTGEVSR</sequence>
<reference evidence="4 5" key="1">
    <citation type="submission" date="2014-12" db="EMBL/GenBank/DDBJ databases">
        <title>Draft genome sequence of Terrisporobacter sp. 08-306576, isolated from the blood culture of a bacteremia patient.</title>
        <authorList>
            <person name="Lund L.C."/>
            <person name="Sydenham T.V."/>
            <person name="Hogh S.V."/>
            <person name="Skov M.N."/>
            <person name="Kemp M."/>
            <person name="Justesen U.S."/>
        </authorList>
    </citation>
    <scope>NUCLEOTIDE SEQUENCE [LARGE SCALE GENOMIC DNA]</scope>
    <source>
        <strain evidence="4 5">08-306576</strain>
    </source>
</reference>
<organism evidence="4 5">
    <name type="scientific">Terrisporobacter othiniensis</name>
    <dbReference type="NCBI Taxonomy" id="1577792"/>
    <lineage>
        <taxon>Bacteria</taxon>
        <taxon>Bacillati</taxon>
        <taxon>Bacillota</taxon>
        <taxon>Clostridia</taxon>
        <taxon>Peptostreptococcales</taxon>
        <taxon>Peptostreptococcaceae</taxon>
        <taxon>Terrisporobacter</taxon>
    </lineage>
</organism>
<dbReference type="AlphaFoldDB" id="A0A0B3VT39"/>
<dbReference type="SUPFAM" id="SSF48452">
    <property type="entry name" value="TPR-like"/>
    <property type="match status" value="1"/>
</dbReference>
<protein>
    <recommendedName>
        <fullName evidence="6">Tetratricopeptide repeat protein</fullName>
    </recommendedName>
</protein>
<dbReference type="RefSeq" id="WP_039681208.1">
    <property type="nucleotide sequence ID" value="NZ_JAWGXO010000006.1"/>
</dbReference>
<dbReference type="PROSITE" id="PS51257">
    <property type="entry name" value="PROKAR_LIPOPROTEIN"/>
    <property type="match status" value="1"/>
</dbReference>
<proteinExistence type="predicted"/>
<evidence type="ECO:0000256" key="3">
    <source>
        <dbReference type="SAM" id="SignalP"/>
    </source>
</evidence>